<accession>A0A1W1CM43</accession>
<proteinExistence type="predicted"/>
<dbReference type="EMBL" id="FPHF01000092">
    <property type="protein sequence ID" value="SFV66777.1"/>
    <property type="molecule type" value="Genomic_DNA"/>
</dbReference>
<evidence type="ECO:0000313" key="1">
    <source>
        <dbReference type="EMBL" id="SFV66777.1"/>
    </source>
</evidence>
<gene>
    <name evidence="1" type="ORF">MNB_SM-4-1246</name>
</gene>
<protein>
    <submittedName>
        <fullName evidence="1">Uncharacterized protein</fullName>
    </submittedName>
</protein>
<name>A0A1W1CM43_9ZZZZ</name>
<sequence length="165" mass="19968">MNSREEYYFALRDILHELNFEIKNISDAHSDRVLIGSSQLYVIDRIQLNYETILQDNKVYFKCYLGKLKKEFLDVFDKKYTRYDIIENLFLLNIEIEEKVCFGLEKQERYEELTLNYTLLGDVSKNSINNILILLCNTIREYIEFIQYLTLSDDQDYIYTRNYKN</sequence>
<dbReference type="AlphaFoldDB" id="A0A1W1CM43"/>
<organism evidence="1">
    <name type="scientific">hydrothermal vent metagenome</name>
    <dbReference type="NCBI Taxonomy" id="652676"/>
    <lineage>
        <taxon>unclassified sequences</taxon>
        <taxon>metagenomes</taxon>
        <taxon>ecological metagenomes</taxon>
    </lineage>
</organism>
<reference evidence="1" key="1">
    <citation type="submission" date="2016-10" db="EMBL/GenBank/DDBJ databases">
        <authorList>
            <person name="de Groot N.N."/>
        </authorList>
    </citation>
    <scope>NUCLEOTIDE SEQUENCE</scope>
</reference>